<reference evidence="1 2" key="1">
    <citation type="submission" date="2019-05" db="EMBL/GenBank/DDBJ databases">
        <title>Another draft genome of Portunus trituberculatus and its Hox gene families provides insights of decapod evolution.</title>
        <authorList>
            <person name="Jeong J.-H."/>
            <person name="Song I."/>
            <person name="Kim S."/>
            <person name="Choi T."/>
            <person name="Kim D."/>
            <person name="Ryu S."/>
            <person name="Kim W."/>
        </authorList>
    </citation>
    <scope>NUCLEOTIDE SEQUENCE [LARGE SCALE GENOMIC DNA]</scope>
    <source>
        <tissue evidence="1">Muscle</tissue>
    </source>
</reference>
<proteinExistence type="predicted"/>
<dbReference type="AlphaFoldDB" id="A0A5B7JPQ7"/>
<protein>
    <submittedName>
        <fullName evidence="1">Uncharacterized protein</fullName>
    </submittedName>
</protein>
<name>A0A5B7JPQ7_PORTR</name>
<dbReference type="Proteomes" id="UP000324222">
    <property type="component" value="Unassembled WGS sequence"/>
</dbReference>
<keyword evidence="2" id="KW-1185">Reference proteome</keyword>
<evidence type="ECO:0000313" key="1">
    <source>
        <dbReference type="EMBL" id="MPC94324.1"/>
    </source>
</evidence>
<gene>
    <name evidence="1" type="ORF">E2C01_089488</name>
</gene>
<organism evidence="1 2">
    <name type="scientific">Portunus trituberculatus</name>
    <name type="common">Swimming crab</name>
    <name type="synonym">Neptunus trituberculatus</name>
    <dbReference type="NCBI Taxonomy" id="210409"/>
    <lineage>
        <taxon>Eukaryota</taxon>
        <taxon>Metazoa</taxon>
        <taxon>Ecdysozoa</taxon>
        <taxon>Arthropoda</taxon>
        <taxon>Crustacea</taxon>
        <taxon>Multicrustacea</taxon>
        <taxon>Malacostraca</taxon>
        <taxon>Eumalacostraca</taxon>
        <taxon>Eucarida</taxon>
        <taxon>Decapoda</taxon>
        <taxon>Pleocyemata</taxon>
        <taxon>Brachyura</taxon>
        <taxon>Eubrachyura</taxon>
        <taxon>Portunoidea</taxon>
        <taxon>Portunidae</taxon>
        <taxon>Portuninae</taxon>
        <taxon>Portunus</taxon>
    </lineage>
</organism>
<comment type="caution">
    <text evidence="1">The sequence shown here is derived from an EMBL/GenBank/DDBJ whole genome shotgun (WGS) entry which is preliminary data.</text>
</comment>
<sequence>MVLDVAVAGNFGVNGTMTQVVAQARKVSFFSLDPLYNDTIILS</sequence>
<dbReference type="EMBL" id="VSRR010098064">
    <property type="protein sequence ID" value="MPC94324.1"/>
    <property type="molecule type" value="Genomic_DNA"/>
</dbReference>
<evidence type="ECO:0000313" key="2">
    <source>
        <dbReference type="Proteomes" id="UP000324222"/>
    </source>
</evidence>
<accession>A0A5B7JPQ7</accession>